<dbReference type="AlphaFoldDB" id="A0A7W9T3E1"/>
<dbReference type="RefSeq" id="WP_183404894.1">
    <property type="nucleotide sequence ID" value="NZ_JACHGG010000006.1"/>
</dbReference>
<evidence type="ECO:0000313" key="2">
    <source>
        <dbReference type="EMBL" id="MBB6060837.1"/>
    </source>
</evidence>
<feature type="signal peptide" evidence="1">
    <location>
        <begin position="1"/>
        <end position="23"/>
    </location>
</feature>
<feature type="chain" id="PRO_5031330423" description="PorT family protein" evidence="1">
    <location>
        <begin position="24"/>
        <end position="406"/>
    </location>
</feature>
<reference evidence="2 3" key="1">
    <citation type="submission" date="2020-08" db="EMBL/GenBank/DDBJ databases">
        <title>Genomic Encyclopedia of Type Strains, Phase IV (KMG-IV): sequencing the most valuable type-strain genomes for metagenomic binning, comparative biology and taxonomic classification.</title>
        <authorList>
            <person name="Goeker M."/>
        </authorList>
    </citation>
    <scope>NUCLEOTIDE SEQUENCE [LARGE SCALE GENOMIC DNA]</scope>
    <source>
        <strain evidence="2 3">DSM 26718</strain>
    </source>
</reference>
<dbReference type="SUPFAM" id="SSF103515">
    <property type="entry name" value="Autotransporter"/>
    <property type="match status" value="1"/>
</dbReference>
<organism evidence="2 3">
    <name type="scientific">Hymenobacter luteus</name>
    <dbReference type="NCBI Taxonomy" id="1411122"/>
    <lineage>
        <taxon>Bacteria</taxon>
        <taxon>Pseudomonadati</taxon>
        <taxon>Bacteroidota</taxon>
        <taxon>Cytophagia</taxon>
        <taxon>Cytophagales</taxon>
        <taxon>Hymenobacteraceae</taxon>
        <taxon>Hymenobacter</taxon>
    </lineage>
</organism>
<evidence type="ECO:0000313" key="3">
    <source>
        <dbReference type="Proteomes" id="UP000532746"/>
    </source>
</evidence>
<protein>
    <recommendedName>
        <fullName evidence="4">PorT family protein</fullName>
    </recommendedName>
</protein>
<dbReference type="EMBL" id="JACHGG010000006">
    <property type="protein sequence ID" value="MBB6060837.1"/>
    <property type="molecule type" value="Genomic_DNA"/>
</dbReference>
<keyword evidence="3" id="KW-1185">Reference proteome</keyword>
<sequence length="406" mass="45812">MRQLLRSLILLLLVAGSGRHAIAQTTLPDSLQTVAREVQTRLQQRSSDLVRVVQVREMLREQVRGGNVRAIPRLLAYLRHSTQDTTVALRPYEEWALLTAAGDVYTLSEKLRRFGVSGSTPQQERRYQGLPQDQLFDLAAQRVAQRQDTIRGIISQAHFLPEDSTFLHLFLDLLVPLNNPDPALAKTRQASVQSFLRQYPDSEYAYFVRQFAQPEYTTGRFSYGLDFHSGSGILLGNLPTYFRHGANFGVGFEFGYDRYQLYLRDYIGMGRVRQPLDYRGNWREGLKVNYIVPEASVGYRLVDKPWLRLTPFVGISGLLIGPASAKKDDPDADLDLTFRNPFTAGLNLDVPLWKTQGPGEVGSWLLKLRAGVRQGPARHDADLKGGIIYLDLGIGGFGRRVRPRTP</sequence>
<keyword evidence="1" id="KW-0732">Signal</keyword>
<comment type="caution">
    <text evidence="2">The sequence shown here is derived from an EMBL/GenBank/DDBJ whole genome shotgun (WGS) entry which is preliminary data.</text>
</comment>
<evidence type="ECO:0000256" key="1">
    <source>
        <dbReference type="SAM" id="SignalP"/>
    </source>
</evidence>
<evidence type="ECO:0008006" key="4">
    <source>
        <dbReference type="Google" id="ProtNLM"/>
    </source>
</evidence>
<accession>A0A7W9T3E1</accession>
<proteinExistence type="predicted"/>
<name>A0A7W9T3E1_9BACT</name>
<gene>
    <name evidence="2" type="ORF">HNQ93_003712</name>
</gene>
<dbReference type="InterPro" id="IPR036709">
    <property type="entry name" value="Autotransporte_beta_dom_sf"/>
</dbReference>
<dbReference type="Proteomes" id="UP000532746">
    <property type="component" value="Unassembled WGS sequence"/>
</dbReference>